<dbReference type="InterPro" id="IPR001387">
    <property type="entry name" value="Cro/C1-type_HTH"/>
</dbReference>
<gene>
    <name evidence="2" type="ORF">GCU85_03495</name>
</gene>
<evidence type="ECO:0000259" key="1">
    <source>
        <dbReference type="PROSITE" id="PS50943"/>
    </source>
</evidence>
<dbReference type="AlphaFoldDB" id="A0A6N7ETQ0"/>
<dbReference type="CDD" id="cd00093">
    <property type="entry name" value="HTH_XRE"/>
    <property type="match status" value="1"/>
</dbReference>
<organism evidence="2 3">
    <name type="scientific">Ostreibacterium oceani</name>
    <dbReference type="NCBI Taxonomy" id="2654998"/>
    <lineage>
        <taxon>Bacteria</taxon>
        <taxon>Pseudomonadati</taxon>
        <taxon>Pseudomonadota</taxon>
        <taxon>Gammaproteobacteria</taxon>
        <taxon>Cardiobacteriales</taxon>
        <taxon>Ostreibacteriaceae</taxon>
        <taxon>Ostreibacterium</taxon>
    </lineage>
</organism>
<sequence>MNIKTKPYDPSLLLRNDEVILSVINEALADGDPKIIATALKHIIAARGLRISDVAKDIGVSRPSLYKTLSGERAPLFSNIINIMNACGLVMIAQKNHAQENHQVSQCTD</sequence>
<dbReference type="RefSeq" id="WP_152809418.1">
    <property type="nucleotide sequence ID" value="NZ_WHNW01000003.1"/>
</dbReference>
<dbReference type="NCBIfam" id="TIGR02684">
    <property type="entry name" value="dnstrm_HI1420"/>
    <property type="match status" value="1"/>
</dbReference>
<evidence type="ECO:0000313" key="2">
    <source>
        <dbReference type="EMBL" id="MPV85802.1"/>
    </source>
</evidence>
<proteinExistence type="predicted"/>
<dbReference type="InterPro" id="IPR010982">
    <property type="entry name" value="Lambda_DNA-bd_dom_sf"/>
</dbReference>
<dbReference type="PANTHER" id="PTHR40275:SF1">
    <property type="entry name" value="SSL7038 PROTEIN"/>
    <property type="match status" value="1"/>
</dbReference>
<name>A0A6N7ETQ0_9GAMM</name>
<dbReference type="PANTHER" id="PTHR40275">
    <property type="entry name" value="SSL7038 PROTEIN"/>
    <property type="match status" value="1"/>
</dbReference>
<dbReference type="SUPFAM" id="SSF47413">
    <property type="entry name" value="lambda repressor-like DNA-binding domains"/>
    <property type="match status" value="1"/>
</dbReference>
<dbReference type="InterPro" id="IPR014057">
    <property type="entry name" value="HI1420"/>
</dbReference>
<evidence type="ECO:0000313" key="3">
    <source>
        <dbReference type="Proteomes" id="UP000471298"/>
    </source>
</evidence>
<keyword evidence="3" id="KW-1185">Reference proteome</keyword>
<feature type="domain" description="HTH cro/C1-type" evidence="1">
    <location>
        <begin position="40"/>
        <end position="94"/>
    </location>
</feature>
<dbReference type="Gene3D" id="1.10.260.40">
    <property type="entry name" value="lambda repressor-like DNA-binding domains"/>
    <property type="match status" value="1"/>
</dbReference>
<comment type="caution">
    <text evidence="2">The sequence shown here is derived from an EMBL/GenBank/DDBJ whole genome shotgun (WGS) entry which is preliminary data.</text>
</comment>
<accession>A0A6N7ETQ0</accession>
<dbReference type="PROSITE" id="PS50943">
    <property type="entry name" value="HTH_CROC1"/>
    <property type="match status" value="1"/>
</dbReference>
<protein>
    <submittedName>
        <fullName evidence="2">Putative addiction module antidote protein</fullName>
    </submittedName>
</protein>
<dbReference type="Pfam" id="PF21716">
    <property type="entry name" value="dnstrm_HI1420"/>
    <property type="match status" value="1"/>
</dbReference>
<dbReference type="InParanoid" id="A0A6N7ETQ0"/>
<reference evidence="2 3" key="1">
    <citation type="submission" date="2019-10" db="EMBL/GenBank/DDBJ databases">
        <title>Cardiobacteriales fam. a chemoheterotrophic member of the order Cardiobacteriales, and proposal of Cardiobacteriales fam. nov.</title>
        <authorList>
            <person name="Wang C."/>
        </authorList>
    </citation>
    <scope>NUCLEOTIDE SEQUENCE [LARGE SCALE GENOMIC DNA]</scope>
    <source>
        <strain evidence="2 3">ML27</strain>
    </source>
</reference>
<dbReference type="GO" id="GO:0003677">
    <property type="term" value="F:DNA binding"/>
    <property type="evidence" value="ECO:0007669"/>
    <property type="project" value="InterPro"/>
</dbReference>
<dbReference type="EMBL" id="WHNW01000003">
    <property type="protein sequence ID" value="MPV85802.1"/>
    <property type="molecule type" value="Genomic_DNA"/>
</dbReference>
<dbReference type="Proteomes" id="UP000471298">
    <property type="component" value="Unassembled WGS sequence"/>
</dbReference>